<dbReference type="AlphaFoldDB" id="A0A1S8L312"/>
<dbReference type="KEGG" id="crw:CROST_032370"/>
<dbReference type="RefSeq" id="WP_077832604.1">
    <property type="nucleotide sequence ID" value="NZ_CP096983.1"/>
</dbReference>
<dbReference type="PANTHER" id="PTHR30373">
    <property type="entry name" value="UPF0603 PROTEIN YGCG"/>
    <property type="match status" value="1"/>
</dbReference>
<keyword evidence="2" id="KW-1133">Transmembrane helix</keyword>
<feature type="domain" description="TPM" evidence="4">
    <location>
        <begin position="31"/>
        <end position="145"/>
    </location>
</feature>
<evidence type="ECO:0000313" key="5">
    <source>
        <dbReference type="EMBL" id="URZ12515.1"/>
    </source>
</evidence>
<keyword evidence="2" id="KW-0472">Membrane</keyword>
<gene>
    <name evidence="5" type="ORF">CROST_032370</name>
</gene>
<organism evidence="5 6">
    <name type="scientific">Clostridium felsineum</name>
    <dbReference type="NCBI Taxonomy" id="36839"/>
    <lineage>
        <taxon>Bacteria</taxon>
        <taxon>Bacillati</taxon>
        <taxon>Bacillota</taxon>
        <taxon>Clostridia</taxon>
        <taxon>Eubacteriales</taxon>
        <taxon>Clostridiaceae</taxon>
        <taxon>Clostridium</taxon>
    </lineage>
</organism>
<evidence type="ECO:0000256" key="3">
    <source>
        <dbReference type="SAM" id="SignalP"/>
    </source>
</evidence>
<dbReference type="PANTHER" id="PTHR30373:SF2">
    <property type="entry name" value="UPF0603 PROTEIN YGCG"/>
    <property type="match status" value="1"/>
</dbReference>
<name>A0A1S8L312_9CLOT</name>
<feature type="chain" id="PRO_5044244449" description="TPM domain-containing protein" evidence="3">
    <location>
        <begin position="26"/>
        <end position="331"/>
    </location>
</feature>
<keyword evidence="2" id="KW-0812">Transmembrane</keyword>
<keyword evidence="6" id="KW-1185">Reference proteome</keyword>
<reference evidence="5 6" key="1">
    <citation type="submission" date="2022-04" db="EMBL/GenBank/DDBJ databases">
        <title>Genome sequence of C. roseum typestrain.</title>
        <authorList>
            <person name="Poehlein A."/>
            <person name="Schoch T."/>
            <person name="Duerre P."/>
            <person name="Daniel R."/>
        </authorList>
    </citation>
    <scope>NUCLEOTIDE SEQUENCE [LARGE SCALE GENOMIC DNA]</scope>
    <source>
        <strain evidence="5 6">DSM 7320</strain>
    </source>
</reference>
<keyword evidence="3" id="KW-0732">Signal</keyword>
<evidence type="ECO:0000256" key="1">
    <source>
        <dbReference type="SAM" id="MobiDB-lite"/>
    </source>
</evidence>
<feature type="transmembrane region" description="Helical" evidence="2">
    <location>
        <begin position="175"/>
        <end position="196"/>
    </location>
</feature>
<dbReference type="STRING" id="84029.CROST_28100"/>
<feature type="region of interest" description="Disordered" evidence="1">
    <location>
        <begin position="299"/>
        <end position="331"/>
    </location>
</feature>
<sequence length="331" mass="36622">MKQKLKFIMVLLIVYLMLFSVAVSAAGNYIEDNANVLSANTIQTVNNNFTKVENNTGVKVKLETIKSLDGKNIRDVAMNMIDQNSSTKQVVFIVAVKEHKNKILSYGLNNVFNGSELDRIAGIPNGYFKSGDFNNGILKVGEAIDQDITTKAVRSEKATVKNDGLNRTVAPKKSYLGLIIFLIFALVIIILIIYKVKRNSEMRARKFARKNGLGYDGGNNGRYRSGNMAEDDGRYENYDNSYGEPRGNTTIINNGNNNDFVKGVIAGEILSSELHHHEDHYHNDYYRDDERLRNNDVTSSGDWTISSGESDWGSGASDSGSGSSDSGSSDW</sequence>
<evidence type="ECO:0000313" key="6">
    <source>
        <dbReference type="Proteomes" id="UP000190951"/>
    </source>
</evidence>
<dbReference type="EMBL" id="CP096983">
    <property type="protein sequence ID" value="URZ12515.1"/>
    <property type="molecule type" value="Genomic_DNA"/>
</dbReference>
<accession>A0A1S8L312</accession>
<dbReference type="Pfam" id="PF04536">
    <property type="entry name" value="TPM_phosphatase"/>
    <property type="match status" value="1"/>
</dbReference>
<feature type="signal peptide" evidence="3">
    <location>
        <begin position="1"/>
        <end position="25"/>
    </location>
</feature>
<proteinExistence type="predicted"/>
<feature type="compositionally biased region" description="Low complexity" evidence="1">
    <location>
        <begin position="306"/>
        <end position="331"/>
    </location>
</feature>
<dbReference type="Gene3D" id="3.10.310.50">
    <property type="match status" value="1"/>
</dbReference>
<dbReference type="InterPro" id="IPR007621">
    <property type="entry name" value="TPM_dom"/>
</dbReference>
<protein>
    <recommendedName>
        <fullName evidence="4">TPM domain-containing protein</fullName>
    </recommendedName>
</protein>
<dbReference type="Proteomes" id="UP000190951">
    <property type="component" value="Chromosome"/>
</dbReference>
<evidence type="ECO:0000259" key="4">
    <source>
        <dbReference type="Pfam" id="PF04536"/>
    </source>
</evidence>
<evidence type="ECO:0000256" key="2">
    <source>
        <dbReference type="SAM" id="Phobius"/>
    </source>
</evidence>